<gene>
    <name evidence="2" type="ORF">HYN49_14315</name>
</gene>
<dbReference type="Gene3D" id="3.90.1150.200">
    <property type="match status" value="1"/>
</dbReference>
<feature type="domain" description="YdhG-like" evidence="1">
    <location>
        <begin position="19"/>
        <end position="116"/>
    </location>
</feature>
<dbReference type="Pfam" id="PF13376">
    <property type="entry name" value="OmdA"/>
    <property type="match status" value="1"/>
</dbReference>
<keyword evidence="3" id="KW-1185">Reference proteome</keyword>
<dbReference type="KEGG" id="fpal:HYN49_14315"/>
<organism evidence="2 3">
    <name type="scientific">Flavobacterium pallidum</name>
    <dbReference type="NCBI Taxonomy" id="2172098"/>
    <lineage>
        <taxon>Bacteria</taxon>
        <taxon>Pseudomonadati</taxon>
        <taxon>Bacteroidota</taxon>
        <taxon>Flavobacteriia</taxon>
        <taxon>Flavobacteriales</taxon>
        <taxon>Flavobacteriaceae</taxon>
        <taxon>Flavobacterium</taxon>
    </lineage>
</organism>
<dbReference type="OrthoDB" id="9800461at2"/>
<dbReference type="AlphaFoldDB" id="A0A2S1SKP3"/>
<sequence length="204" mass="23202">MEYDPRIDEYIDKAQPFAQPILEHLRALVHKANPDVTETIKWGFASFDYKGPYVTMASFKQHAVFGFWKSSLLQDPHGYLGENSNNGGEAMGNLGRITSLEDLPPNAVIIDFIRQAKKLNDDAIKVPAKPKAAPTAIAVPDYFTKALKNNPAAFEIFENWPAGKRKEYILWITEAKTEKTRNERMATAVEWISEGKIRNWKYVK</sequence>
<name>A0A2S1SKP3_9FLAO</name>
<evidence type="ECO:0000259" key="1">
    <source>
        <dbReference type="Pfam" id="PF08818"/>
    </source>
</evidence>
<evidence type="ECO:0000313" key="2">
    <source>
        <dbReference type="EMBL" id="AWI26984.1"/>
    </source>
</evidence>
<dbReference type="Proteomes" id="UP000244937">
    <property type="component" value="Chromosome"/>
</dbReference>
<dbReference type="SUPFAM" id="SSF159888">
    <property type="entry name" value="YdhG-like"/>
    <property type="match status" value="1"/>
</dbReference>
<protein>
    <recommendedName>
        <fullName evidence="1">YdhG-like domain-containing protein</fullName>
    </recommendedName>
</protein>
<dbReference type="InterPro" id="IPR014922">
    <property type="entry name" value="YdhG-like"/>
</dbReference>
<dbReference type="Pfam" id="PF08818">
    <property type="entry name" value="DUF1801"/>
    <property type="match status" value="1"/>
</dbReference>
<proteinExistence type="predicted"/>
<dbReference type="EMBL" id="CP029187">
    <property type="protein sequence ID" value="AWI26984.1"/>
    <property type="molecule type" value="Genomic_DNA"/>
</dbReference>
<accession>A0A2S1SKP3</accession>
<reference evidence="2 3" key="1">
    <citation type="submission" date="2018-05" db="EMBL/GenBank/DDBJ databases">
        <title>Genome sequencing of Flavobacterium sp. HYN0049.</title>
        <authorList>
            <person name="Yi H."/>
            <person name="Baek C."/>
        </authorList>
    </citation>
    <scope>NUCLEOTIDE SEQUENCE [LARGE SCALE GENOMIC DNA]</scope>
    <source>
        <strain evidence="2 3">HYN0049</strain>
    </source>
</reference>
<evidence type="ECO:0000313" key="3">
    <source>
        <dbReference type="Proteomes" id="UP000244937"/>
    </source>
</evidence>
<dbReference type="RefSeq" id="WP_108904755.1">
    <property type="nucleotide sequence ID" value="NZ_CP029187.1"/>
</dbReference>